<keyword evidence="5" id="KW-0175">Coiled coil</keyword>
<proteinExistence type="predicted"/>
<dbReference type="Proteomes" id="UP000267077">
    <property type="component" value="Unassembled WGS sequence"/>
</dbReference>
<dbReference type="GO" id="GO:0012505">
    <property type="term" value="C:endomembrane system"/>
    <property type="evidence" value="ECO:0007669"/>
    <property type="project" value="UniProtKB-SubCell"/>
</dbReference>
<feature type="transmembrane region" description="Helical" evidence="6">
    <location>
        <begin position="154"/>
        <end position="175"/>
    </location>
</feature>
<feature type="transmembrane region" description="Helical" evidence="6">
    <location>
        <begin position="20"/>
        <end position="44"/>
    </location>
</feature>
<evidence type="ECO:0000256" key="6">
    <source>
        <dbReference type="SAM" id="Phobius"/>
    </source>
</evidence>
<name>A0A432LVH9_9GAMM</name>
<sequence>MSPKHHHHHTERHFMASDVVRDLVIGMADGLTVPFALAAGLSGAAVASRVVVVAGVAEIAAGAIAMGLGGYLAARGDADHYDAERRRELREVRELAREEENEIVQIFAQYGLTRDACKPVLEHFHNDHEAWVDFMMRYELGLEKPQPGRALRSALTIGGAYIVGGLVPLLPYMLIDGLQPALHLSVICTLIALAIFGAAKARFTGISMLRGALQTVFVGGLASAAAFFLARWISA</sequence>
<evidence type="ECO:0000313" key="7">
    <source>
        <dbReference type="EMBL" id="RUL66020.1"/>
    </source>
</evidence>
<dbReference type="InterPro" id="IPR008217">
    <property type="entry name" value="Ccc1_fam"/>
</dbReference>
<dbReference type="OrthoDB" id="5506246at2"/>
<feature type="transmembrane region" description="Helical" evidence="6">
    <location>
        <begin position="181"/>
        <end position="199"/>
    </location>
</feature>
<gene>
    <name evidence="7" type="ORF">EKH79_04815</name>
</gene>
<dbReference type="RefSeq" id="WP_126672647.1">
    <property type="nucleotide sequence ID" value="NZ_RYZR01000003.1"/>
</dbReference>
<reference evidence="7 8" key="1">
    <citation type="submission" date="2018-12" db="EMBL/GenBank/DDBJ databases">
        <title>Dyella dinghuensis sp. nov. DHOA06 and Dyella choica sp. nov. 4M-K27, isolated from forest soil.</title>
        <authorList>
            <person name="Qiu L.-H."/>
            <person name="Gao Z.-H."/>
        </authorList>
    </citation>
    <scope>NUCLEOTIDE SEQUENCE [LARGE SCALE GENOMIC DNA]</scope>
    <source>
        <strain evidence="7 8">DHOA06</strain>
    </source>
</reference>
<keyword evidence="8" id="KW-1185">Reference proteome</keyword>
<evidence type="ECO:0000313" key="8">
    <source>
        <dbReference type="Proteomes" id="UP000267077"/>
    </source>
</evidence>
<feature type="coiled-coil region" evidence="5">
    <location>
        <begin position="78"/>
        <end position="109"/>
    </location>
</feature>
<dbReference type="Pfam" id="PF01988">
    <property type="entry name" value="VIT1"/>
    <property type="match status" value="1"/>
</dbReference>
<evidence type="ECO:0000256" key="5">
    <source>
        <dbReference type="SAM" id="Coils"/>
    </source>
</evidence>
<keyword evidence="4 6" id="KW-0472">Membrane</keyword>
<comment type="subcellular location">
    <subcellularLocation>
        <location evidence="1">Endomembrane system</location>
        <topology evidence="1">Multi-pass membrane protein</topology>
    </subcellularLocation>
</comment>
<comment type="caution">
    <text evidence="7">The sequence shown here is derived from an EMBL/GenBank/DDBJ whole genome shotgun (WGS) entry which is preliminary data.</text>
</comment>
<dbReference type="GO" id="GO:0005384">
    <property type="term" value="F:manganese ion transmembrane transporter activity"/>
    <property type="evidence" value="ECO:0007669"/>
    <property type="project" value="InterPro"/>
</dbReference>
<feature type="transmembrane region" description="Helical" evidence="6">
    <location>
        <begin position="50"/>
        <end position="74"/>
    </location>
</feature>
<organism evidence="7 8">
    <name type="scientific">Dyella dinghuensis</name>
    <dbReference type="NCBI Taxonomy" id="1920169"/>
    <lineage>
        <taxon>Bacteria</taxon>
        <taxon>Pseudomonadati</taxon>
        <taxon>Pseudomonadota</taxon>
        <taxon>Gammaproteobacteria</taxon>
        <taxon>Lysobacterales</taxon>
        <taxon>Rhodanobacteraceae</taxon>
        <taxon>Dyella</taxon>
    </lineage>
</organism>
<accession>A0A432LVH9</accession>
<dbReference type="PANTHER" id="PTHR31851">
    <property type="entry name" value="FE(2+)/MN(2+) TRANSPORTER PCL1"/>
    <property type="match status" value="1"/>
</dbReference>
<dbReference type="GO" id="GO:0030026">
    <property type="term" value="P:intracellular manganese ion homeostasis"/>
    <property type="evidence" value="ECO:0007669"/>
    <property type="project" value="InterPro"/>
</dbReference>
<feature type="transmembrane region" description="Helical" evidence="6">
    <location>
        <begin position="211"/>
        <end position="233"/>
    </location>
</feature>
<keyword evidence="2 6" id="KW-0812">Transmembrane</keyword>
<protein>
    <submittedName>
        <fullName evidence="7">Iron transporter</fullName>
    </submittedName>
</protein>
<evidence type="ECO:0000256" key="4">
    <source>
        <dbReference type="ARBA" id="ARBA00023136"/>
    </source>
</evidence>
<dbReference type="AlphaFoldDB" id="A0A432LVH9"/>
<evidence type="ECO:0000256" key="2">
    <source>
        <dbReference type="ARBA" id="ARBA00022692"/>
    </source>
</evidence>
<dbReference type="EMBL" id="RYZR01000003">
    <property type="protein sequence ID" value="RUL66020.1"/>
    <property type="molecule type" value="Genomic_DNA"/>
</dbReference>
<evidence type="ECO:0000256" key="1">
    <source>
        <dbReference type="ARBA" id="ARBA00004127"/>
    </source>
</evidence>
<evidence type="ECO:0000256" key="3">
    <source>
        <dbReference type="ARBA" id="ARBA00022989"/>
    </source>
</evidence>
<keyword evidence="3 6" id="KW-1133">Transmembrane helix</keyword>